<feature type="binding site" evidence="4">
    <location>
        <position position="194"/>
    </location>
    <ligand>
        <name>substrate</name>
    </ligand>
</feature>
<comment type="catalytic activity">
    <reaction evidence="3">
        <text>UDP-alpha-D-glucose + 2 NAD(+) + H2O = UDP-alpha-D-glucuronate + 2 NADH + 3 H(+)</text>
        <dbReference type="Rhea" id="RHEA:23596"/>
        <dbReference type="ChEBI" id="CHEBI:15377"/>
        <dbReference type="ChEBI" id="CHEBI:15378"/>
        <dbReference type="ChEBI" id="CHEBI:57540"/>
        <dbReference type="ChEBI" id="CHEBI:57945"/>
        <dbReference type="ChEBI" id="CHEBI:58052"/>
        <dbReference type="ChEBI" id="CHEBI:58885"/>
        <dbReference type="EC" id="1.1.1.22"/>
    </reaction>
</comment>
<dbReference type="OrthoDB" id="9803238at2"/>
<dbReference type="InterPro" id="IPR014026">
    <property type="entry name" value="UDP-Glc/GDP-Man_DH_dimer"/>
</dbReference>
<dbReference type="Gene3D" id="1.20.5.100">
    <property type="entry name" value="Cytochrome c1, transmembrane anchor, C-terminal"/>
    <property type="match status" value="1"/>
</dbReference>
<dbReference type="EC" id="1.1.1.22" evidence="3"/>
<dbReference type="GO" id="GO:0003979">
    <property type="term" value="F:UDP-glucose 6-dehydrogenase activity"/>
    <property type="evidence" value="ECO:0007669"/>
    <property type="project" value="UniProtKB-EC"/>
</dbReference>
<dbReference type="GO" id="GO:0000271">
    <property type="term" value="P:polysaccharide biosynthetic process"/>
    <property type="evidence" value="ECO:0007669"/>
    <property type="project" value="InterPro"/>
</dbReference>
<dbReference type="NCBIfam" id="TIGR03026">
    <property type="entry name" value="NDP-sugDHase"/>
    <property type="match status" value="1"/>
</dbReference>
<organism evidence="7 8">
    <name type="scientific">Thiomicrorhabdus sediminis</name>
    <dbReference type="NCBI Taxonomy" id="2580412"/>
    <lineage>
        <taxon>Bacteria</taxon>
        <taxon>Pseudomonadati</taxon>
        <taxon>Pseudomonadota</taxon>
        <taxon>Gammaproteobacteria</taxon>
        <taxon>Thiotrichales</taxon>
        <taxon>Piscirickettsiaceae</taxon>
        <taxon>Thiomicrorhabdus</taxon>
    </lineage>
</organism>
<feature type="binding site" evidence="4">
    <location>
        <position position="247"/>
    </location>
    <ligand>
        <name>substrate</name>
    </ligand>
</feature>
<dbReference type="InterPro" id="IPR036220">
    <property type="entry name" value="UDP-Glc/GDP-Man_DH_C_sf"/>
</dbReference>
<dbReference type="InterPro" id="IPR017476">
    <property type="entry name" value="UDP-Glc/GDP-Man"/>
</dbReference>
<dbReference type="PANTHER" id="PTHR43750:SF3">
    <property type="entry name" value="UDP-GLUCOSE 6-DEHYDROGENASE TUAD"/>
    <property type="match status" value="1"/>
</dbReference>
<evidence type="ECO:0000256" key="1">
    <source>
        <dbReference type="ARBA" id="ARBA00015132"/>
    </source>
</evidence>
<feature type="binding site" evidence="5">
    <location>
        <position position="40"/>
    </location>
    <ligand>
        <name>NAD(+)</name>
        <dbReference type="ChEBI" id="CHEBI:57540"/>
    </ligand>
</feature>
<evidence type="ECO:0000256" key="4">
    <source>
        <dbReference type="PIRSR" id="PIRSR500134-2"/>
    </source>
</evidence>
<dbReference type="Proteomes" id="UP000304864">
    <property type="component" value="Chromosome"/>
</dbReference>
<accession>A0A4P9K5P4</accession>
<name>A0A4P9K5P4_9GAMM</name>
<dbReference type="InterPro" id="IPR014027">
    <property type="entry name" value="UDP-Glc/GDP-Man_DH_C"/>
</dbReference>
<proteinExistence type="inferred from homology"/>
<keyword evidence="8" id="KW-1185">Reference proteome</keyword>
<dbReference type="SUPFAM" id="SSF48179">
    <property type="entry name" value="6-phosphogluconate dehydrogenase C-terminal domain-like"/>
    <property type="match status" value="1"/>
</dbReference>
<evidence type="ECO:0000259" key="6">
    <source>
        <dbReference type="SMART" id="SM00984"/>
    </source>
</evidence>
<dbReference type="GO" id="GO:0051287">
    <property type="term" value="F:NAD binding"/>
    <property type="evidence" value="ECO:0007669"/>
    <property type="project" value="InterPro"/>
</dbReference>
<keyword evidence="3 5" id="KW-0520">NAD</keyword>
<dbReference type="SUPFAM" id="SSF51735">
    <property type="entry name" value="NAD(P)-binding Rossmann-fold domains"/>
    <property type="match status" value="1"/>
</dbReference>
<dbReference type="InterPro" id="IPR028357">
    <property type="entry name" value="UDPglc_DH_bac"/>
</dbReference>
<dbReference type="AlphaFoldDB" id="A0A4P9K5P4"/>
<dbReference type="SUPFAM" id="SSF52413">
    <property type="entry name" value="UDP-glucose/GDP-mannose dehydrogenase C-terminal domain"/>
    <property type="match status" value="1"/>
</dbReference>
<reference evidence="7 8" key="1">
    <citation type="submission" date="2019-05" db="EMBL/GenBank/DDBJ databases">
        <title>Thiomicrorhabdus sediminis sp. nov, a novel sulfur-oxidizing bacterium isolated from coastal sediment.</title>
        <authorList>
            <person name="Liu X."/>
        </authorList>
    </citation>
    <scope>NUCLEOTIDE SEQUENCE [LARGE SCALE GENOMIC DNA]</scope>
    <source>
        <strain evidence="7 8">G1</strain>
    </source>
</reference>
<evidence type="ECO:0000256" key="3">
    <source>
        <dbReference type="PIRNR" id="PIRNR000124"/>
    </source>
</evidence>
<keyword evidence="2 3" id="KW-0560">Oxidoreductase</keyword>
<dbReference type="InterPro" id="IPR008927">
    <property type="entry name" value="6-PGluconate_DH-like_C_sf"/>
</dbReference>
<evidence type="ECO:0000256" key="2">
    <source>
        <dbReference type="ARBA" id="ARBA00023002"/>
    </source>
</evidence>
<dbReference type="SMART" id="SM00984">
    <property type="entry name" value="UDPG_MGDP_dh_C"/>
    <property type="match status" value="1"/>
</dbReference>
<dbReference type="Pfam" id="PF03720">
    <property type="entry name" value="UDPG_MGDP_dh_C"/>
    <property type="match status" value="1"/>
</dbReference>
<evidence type="ECO:0000313" key="8">
    <source>
        <dbReference type="Proteomes" id="UP000304864"/>
    </source>
</evidence>
<dbReference type="EMBL" id="CP040602">
    <property type="protein sequence ID" value="QCU89586.1"/>
    <property type="molecule type" value="Genomic_DNA"/>
</dbReference>
<dbReference type="KEGG" id="thig:FE785_02505"/>
<sequence length="431" mass="48378">MPLPKAFSPIYGRRKMRINVFGDTISAMVAAGCLAETGNKVTLIGARKKDYAEPGLNKLLEQQTEAKRLVFGDSHDTQAECHILALHPDDCQNARRIASLLQDNCLANSSLIIRSNFTIGLAKELAEICCLEYAINPDFAADGHAIQAFVRPDRIIIGSHSNHVKQQIALLFAPFNRNKDVIISMSPASAELTKYATNALLATRISLMNELSSIAEKIGADIEEVRLGLGADTRIGRSYLYPGIGFGGDNFTRDLQRIKSLLPEEHQNGGHSLLQSVIDINENQKELLFRKLWHHFDCQLADKTITLWGLGYKPNTTSVTSAASIKLISAFINQGCRLKLYDPFAKNSMQHWLEENLDKEQTSRIELCDEMYQATQNSDALCVLTEYKAFWSPDLSLLNDTMRSKIILDGRNLYNRYWIEDNHFCYYGVGR</sequence>
<feature type="domain" description="UDP-glucose/GDP-mannose dehydrogenase C-terminal" evidence="6">
    <location>
        <begin position="306"/>
        <end position="416"/>
    </location>
</feature>
<dbReference type="InterPro" id="IPR036291">
    <property type="entry name" value="NAD(P)-bd_dom_sf"/>
</dbReference>
<evidence type="ECO:0000313" key="7">
    <source>
        <dbReference type="EMBL" id="QCU89586.1"/>
    </source>
</evidence>
<feature type="binding site" evidence="4">
    <location>
        <begin position="239"/>
        <end position="243"/>
    </location>
    <ligand>
        <name>substrate</name>
    </ligand>
</feature>
<dbReference type="Gene3D" id="3.40.50.720">
    <property type="entry name" value="NAD(P)-binding Rossmann-like Domain"/>
    <property type="match status" value="2"/>
</dbReference>
<dbReference type="Pfam" id="PF00984">
    <property type="entry name" value="UDPG_MGDP_dh"/>
    <property type="match status" value="1"/>
</dbReference>
<dbReference type="PIRSF" id="PIRSF500134">
    <property type="entry name" value="UDPglc_DH_bac"/>
    <property type="match status" value="1"/>
</dbReference>
<dbReference type="PANTHER" id="PTHR43750">
    <property type="entry name" value="UDP-GLUCOSE 6-DEHYDROGENASE TUAD"/>
    <property type="match status" value="1"/>
</dbReference>
<comment type="similarity">
    <text evidence="3">Belongs to the UDP-glucose/GDP-mannose dehydrogenase family.</text>
</comment>
<protein>
    <recommendedName>
        <fullName evidence="1 3">UDP-glucose 6-dehydrogenase</fullName>
        <ecNumber evidence="3">1.1.1.22</ecNumber>
    </recommendedName>
</protein>
<dbReference type="PIRSF" id="PIRSF000124">
    <property type="entry name" value="UDPglc_GDPman_dh"/>
    <property type="match status" value="1"/>
</dbReference>
<evidence type="ECO:0000256" key="5">
    <source>
        <dbReference type="PIRSR" id="PIRSR500134-3"/>
    </source>
</evidence>
<gene>
    <name evidence="7" type="ORF">FE785_02505</name>
</gene>
<feature type="binding site" evidence="4">
    <location>
        <position position="313"/>
    </location>
    <ligand>
        <name>substrate</name>
    </ligand>
</feature>